<gene>
    <name evidence="1" type="ORF">DPMN_101935</name>
</gene>
<keyword evidence="2" id="KW-1185">Reference proteome</keyword>
<evidence type="ECO:0000313" key="1">
    <source>
        <dbReference type="EMBL" id="KAH3859219.1"/>
    </source>
</evidence>
<accession>A0A9D4LJY9</accession>
<proteinExistence type="predicted"/>
<dbReference type="Proteomes" id="UP000828390">
    <property type="component" value="Unassembled WGS sequence"/>
</dbReference>
<organism evidence="1 2">
    <name type="scientific">Dreissena polymorpha</name>
    <name type="common">Zebra mussel</name>
    <name type="synonym">Mytilus polymorpha</name>
    <dbReference type="NCBI Taxonomy" id="45954"/>
    <lineage>
        <taxon>Eukaryota</taxon>
        <taxon>Metazoa</taxon>
        <taxon>Spiralia</taxon>
        <taxon>Lophotrochozoa</taxon>
        <taxon>Mollusca</taxon>
        <taxon>Bivalvia</taxon>
        <taxon>Autobranchia</taxon>
        <taxon>Heteroconchia</taxon>
        <taxon>Euheterodonta</taxon>
        <taxon>Imparidentia</taxon>
        <taxon>Neoheterodontei</taxon>
        <taxon>Myida</taxon>
        <taxon>Dreissenoidea</taxon>
        <taxon>Dreissenidae</taxon>
        <taxon>Dreissena</taxon>
    </lineage>
</organism>
<reference evidence="1" key="2">
    <citation type="submission" date="2020-11" db="EMBL/GenBank/DDBJ databases">
        <authorList>
            <person name="McCartney M.A."/>
            <person name="Auch B."/>
            <person name="Kono T."/>
            <person name="Mallez S."/>
            <person name="Becker A."/>
            <person name="Gohl D.M."/>
            <person name="Silverstein K.A.T."/>
            <person name="Koren S."/>
            <person name="Bechman K.B."/>
            <person name="Herman A."/>
            <person name="Abrahante J.E."/>
            <person name="Garbe J."/>
        </authorList>
    </citation>
    <scope>NUCLEOTIDE SEQUENCE</scope>
    <source>
        <strain evidence="1">Duluth1</strain>
        <tissue evidence="1">Whole animal</tissue>
    </source>
</reference>
<comment type="caution">
    <text evidence="1">The sequence shown here is derived from an EMBL/GenBank/DDBJ whole genome shotgun (WGS) entry which is preliminary data.</text>
</comment>
<dbReference type="EMBL" id="JAIWYP010000003">
    <property type="protein sequence ID" value="KAH3859219.1"/>
    <property type="molecule type" value="Genomic_DNA"/>
</dbReference>
<dbReference type="AlphaFoldDB" id="A0A9D4LJY9"/>
<name>A0A9D4LJY9_DREPO</name>
<evidence type="ECO:0000313" key="2">
    <source>
        <dbReference type="Proteomes" id="UP000828390"/>
    </source>
</evidence>
<reference evidence="1" key="1">
    <citation type="journal article" date="2019" name="bioRxiv">
        <title>The Genome of the Zebra Mussel, Dreissena polymorpha: A Resource for Invasive Species Research.</title>
        <authorList>
            <person name="McCartney M.A."/>
            <person name="Auch B."/>
            <person name="Kono T."/>
            <person name="Mallez S."/>
            <person name="Zhang Y."/>
            <person name="Obille A."/>
            <person name="Becker A."/>
            <person name="Abrahante J.E."/>
            <person name="Garbe J."/>
            <person name="Badalamenti J.P."/>
            <person name="Herman A."/>
            <person name="Mangelson H."/>
            <person name="Liachko I."/>
            <person name="Sullivan S."/>
            <person name="Sone E.D."/>
            <person name="Koren S."/>
            <person name="Silverstein K.A.T."/>
            <person name="Beckman K.B."/>
            <person name="Gohl D.M."/>
        </authorList>
    </citation>
    <scope>NUCLEOTIDE SEQUENCE</scope>
    <source>
        <strain evidence="1">Duluth1</strain>
        <tissue evidence="1">Whole animal</tissue>
    </source>
</reference>
<sequence>MTRAHGDHFEHVQSGRRSPAFLRRSVKDAIVVVAMDVKMIIDCKATNDYGVLTVTSLRPYGVYCDPTTTTAFLLRSYCDPKRRDDAQNAINQQDEGVTGKAKNSIFTEKVIGILATTIRNFQKHSLRSL</sequence>
<protein>
    <submittedName>
        <fullName evidence="1">Uncharacterized protein</fullName>
    </submittedName>
</protein>